<keyword evidence="7 9" id="KW-0472">Membrane</keyword>
<organism evidence="11 12">
    <name type="scientific">Echinops telfairi</name>
    <name type="common">Lesser hedgehog tenrec</name>
    <dbReference type="NCBI Taxonomy" id="9371"/>
    <lineage>
        <taxon>Eukaryota</taxon>
        <taxon>Metazoa</taxon>
        <taxon>Chordata</taxon>
        <taxon>Craniata</taxon>
        <taxon>Vertebrata</taxon>
        <taxon>Euteleostomi</taxon>
        <taxon>Mammalia</taxon>
        <taxon>Eutheria</taxon>
        <taxon>Afrotheria</taxon>
        <taxon>Tenrecidae</taxon>
        <taxon>Tenrecinae</taxon>
        <taxon>Echinops</taxon>
    </lineage>
</organism>
<keyword evidence="5" id="KW-0862">Zinc</keyword>
<keyword evidence="11" id="KW-1185">Reference proteome</keyword>
<evidence type="ECO:0000259" key="10">
    <source>
        <dbReference type="SMART" id="SM01328"/>
    </source>
</evidence>
<proteinExistence type="predicted"/>
<evidence type="ECO:0000256" key="6">
    <source>
        <dbReference type="ARBA" id="ARBA00022989"/>
    </source>
</evidence>
<evidence type="ECO:0000256" key="8">
    <source>
        <dbReference type="SAM" id="MobiDB-lite"/>
    </source>
</evidence>
<dbReference type="InterPro" id="IPR026096">
    <property type="entry name" value="R-trans_p"/>
</dbReference>
<evidence type="ECO:0000313" key="11">
    <source>
        <dbReference type="Proteomes" id="UP000694863"/>
    </source>
</evidence>
<evidence type="ECO:0000256" key="7">
    <source>
        <dbReference type="ARBA" id="ARBA00023136"/>
    </source>
</evidence>
<gene>
    <name evidence="12" type="primary">RTP4</name>
</gene>
<feature type="region of interest" description="Disordered" evidence="8">
    <location>
        <begin position="195"/>
        <end position="243"/>
    </location>
</feature>
<reference evidence="12" key="1">
    <citation type="submission" date="2025-08" db="UniProtKB">
        <authorList>
            <consortium name="RefSeq"/>
        </authorList>
    </citation>
    <scope>IDENTIFICATION</scope>
</reference>
<dbReference type="PANTHER" id="PTHR14402">
    <property type="entry name" value="RECEPTOR TRANSPORTING PROTEIN"/>
    <property type="match status" value="1"/>
</dbReference>
<evidence type="ECO:0000256" key="5">
    <source>
        <dbReference type="ARBA" id="ARBA00022833"/>
    </source>
</evidence>
<name>A0ABM0J2R6_ECHTE</name>
<feature type="domain" description="3CxxC-type" evidence="10">
    <location>
        <begin position="48"/>
        <end position="160"/>
    </location>
</feature>
<evidence type="ECO:0000256" key="1">
    <source>
        <dbReference type="ARBA" id="ARBA00004167"/>
    </source>
</evidence>
<dbReference type="GeneID" id="101641154"/>
<evidence type="ECO:0000256" key="2">
    <source>
        <dbReference type="ARBA" id="ARBA00022692"/>
    </source>
</evidence>
<keyword evidence="2 9" id="KW-0812">Transmembrane</keyword>
<keyword evidence="6 9" id="KW-1133">Transmembrane helix</keyword>
<accession>A0ABM0J2R6</accession>
<keyword evidence="4" id="KW-0863">Zinc-finger</keyword>
<evidence type="ECO:0000313" key="12">
    <source>
        <dbReference type="RefSeq" id="XP_004713521.3"/>
    </source>
</evidence>
<dbReference type="PANTHER" id="PTHR14402:SF8">
    <property type="entry name" value="RECEPTOR-TRANSPORTING PROTEIN 4"/>
    <property type="match status" value="1"/>
</dbReference>
<evidence type="ECO:0000256" key="3">
    <source>
        <dbReference type="ARBA" id="ARBA00022723"/>
    </source>
</evidence>
<dbReference type="Pfam" id="PF13695">
    <property type="entry name" value="Zn_ribbon_3CxxC"/>
    <property type="match status" value="1"/>
</dbReference>
<dbReference type="SMART" id="SM01328">
    <property type="entry name" value="zf-3CxxC"/>
    <property type="match status" value="1"/>
</dbReference>
<dbReference type="Proteomes" id="UP000694863">
    <property type="component" value="Unplaced"/>
</dbReference>
<evidence type="ECO:0000256" key="4">
    <source>
        <dbReference type="ARBA" id="ARBA00022771"/>
    </source>
</evidence>
<keyword evidence="12" id="KW-0675">Receptor</keyword>
<evidence type="ECO:0000256" key="9">
    <source>
        <dbReference type="SAM" id="Phobius"/>
    </source>
</evidence>
<dbReference type="InterPro" id="IPR027377">
    <property type="entry name" value="ZAR1/RTP1-5-like_Znf-3CxxC"/>
</dbReference>
<sequence length="309" mass="34533">MAVDINSWEQMFQTLMQQEEPGDRWTLRLDEMIQPDQVAKGWKQYEQKAFGRFQCSSCHRSWASAKVQVLCHMTWNLRTSQGQVLMRFFAQRCQKCQLSQFEKPTFSSESTSTILNNLVQRILERFYGEDPGTVWEIPVVAEVPLKGSHDTANCEACVLGFCKHGLQDPLTSFSYLEIGNLLPPVGDVLVQNRATQESPEVRAHMSEPSHATAGTQGYEVTPQTTSGAGPRATRRAGTSNASQAEWSATAALAFCESGHRMASGNRRAPAFPPPNHSSHQKQWFGWGSVCVVAVCLYFAARYFTSKVSR</sequence>
<comment type="subcellular location">
    <subcellularLocation>
        <location evidence="1">Membrane</location>
        <topology evidence="1">Single-pass membrane protein</topology>
    </subcellularLocation>
</comment>
<keyword evidence="3" id="KW-0479">Metal-binding</keyword>
<dbReference type="RefSeq" id="XP_004713521.3">
    <property type="nucleotide sequence ID" value="XM_004713464.3"/>
</dbReference>
<protein>
    <submittedName>
        <fullName evidence="12">Receptor-transporting protein 4</fullName>
    </submittedName>
</protein>
<feature type="transmembrane region" description="Helical" evidence="9">
    <location>
        <begin position="283"/>
        <end position="303"/>
    </location>
</feature>